<keyword evidence="8" id="KW-1185">Reference proteome</keyword>
<dbReference type="Pfam" id="PF13442">
    <property type="entry name" value="Cytochrome_CBB3"/>
    <property type="match status" value="1"/>
</dbReference>
<comment type="caution">
    <text evidence="7">The sequence shown here is derived from an EMBL/GenBank/DDBJ whole genome shotgun (WGS) entry which is preliminary data.</text>
</comment>
<dbReference type="InterPro" id="IPR038414">
    <property type="entry name" value="CcoP_N_sf"/>
</dbReference>
<feature type="transmembrane region" description="Helical" evidence="5">
    <location>
        <begin position="131"/>
        <end position="153"/>
    </location>
</feature>
<evidence type="ECO:0000256" key="1">
    <source>
        <dbReference type="ARBA" id="ARBA00022617"/>
    </source>
</evidence>
<protein>
    <submittedName>
        <fullName evidence="7">C-type cytochrome</fullName>
    </submittedName>
</protein>
<feature type="domain" description="Cytochrome c" evidence="6">
    <location>
        <begin position="196"/>
        <end position="277"/>
    </location>
</feature>
<dbReference type="RefSeq" id="WP_187564313.1">
    <property type="nucleotide sequence ID" value="NZ_JACGWS010000018.1"/>
</dbReference>
<evidence type="ECO:0000256" key="5">
    <source>
        <dbReference type="SAM" id="Phobius"/>
    </source>
</evidence>
<dbReference type="Pfam" id="PF14715">
    <property type="entry name" value="FixP_N"/>
    <property type="match status" value="1"/>
</dbReference>
<evidence type="ECO:0000256" key="3">
    <source>
        <dbReference type="ARBA" id="ARBA00023004"/>
    </source>
</evidence>
<dbReference type="InterPro" id="IPR050597">
    <property type="entry name" value="Cytochrome_c_Oxidase_Subunit"/>
</dbReference>
<evidence type="ECO:0000313" key="7">
    <source>
        <dbReference type="EMBL" id="MBC8757269.1"/>
    </source>
</evidence>
<dbReference type="PROSITE" id="PS51007">
    <property type="entry name" value="CYTC"/>
    <property type="match status" value="1"/>
</dbReference>
<gene>
    <name evidence="7" type="ORF">H2O64_21545</name>
</gene>
<keyword evidence="3 4" id="KW-0408">Iron</keyword>
<evidence type="ECO:0000259" key="6">
    <source>
        <dbReference type="PROSITE" id="PS51007"/>
    </source>
</evidence>
<dbReference type="InterPro" id="IPR032858">
    <property type="entry name" value="CcoP_N"/>
</dbReference>
<dbReference type="SUPFAM" id="SSF46626">
    <property type="entry name" value="Cytochrome c"/>
    <property type="match status" value="1"/>
</dbReference>
<accession>A0ABR7QFE9</accession>
<dbReference type="PANTHER" id="PTHR33751">
    <property type="entry name" value="CBB3-TYPE CYTOCHROME C OXIDASE SUBUNIT FIXP"/>
    <property type="match status" value="1"/>
</dbReference>
<dbReference type="EMBL" id="JACGWS010000018">
    <property type="protein sequence ID" value="MBC8757269.1"/>
    <property type="molecule type" value="Genomic_DNA"/>
</dbReference>
<dbReference type="Proteomes" id="UP000619238">
    <property type="component" value="Unassembled WGS sequence"/>
</dbReference>
<keyword evidence="5" id="KW-0812">Transmembrane</keyword>
<dbReference type="Gene3D" id="1.10.760.10">
    <property type="entry name" value="Cytochrome c-like domain"/>
    <property type="match status" value="1"/>
</dbReference>
<organism evidence="7 8">
    <name type="scientific">Kordia aestuariivivens</name>
    <dbReference type="NCBI Taxonomy" id="2759037"/>
    <lineage>
        <taxon>Bacteria</taxon>
        <taxon>Pseudomonadati</taxon>
        <taxon>Bacteroidota</taxon>
        <taxon>Flavobacteriia</taxon>
        <taxon>Flavobacteriales</taxon>
        <taxon>Flavobacteriaceae</taxon>
        <taxon>Kordia</taxon>
    </lineage>
</organism>
<proteinExistence type="predicted"/>
<dbReference type="InterPro" id="IPR009056">
    <property type="entry name" value="Cyt_c-like_dom"/>
</dbReference>
<dbReference type="Gene3D" id="6.10.280.130">
    <property type="match status" value="1"/>
</dbReference>
<feature type="transmembrane region" description="Helical" evidence="5">
    <location>
        <begin position="38"/>
        <end position="61"/>
    </location>
</feature>
<keyword evidence="2 4" id="KW-0479">Metal-binding</keyword>
<sequence length="314" mass="35064">MRNLIPSWIRVLVIFFLIFGAIEYFVDSGDQPAYMAEPMIMLFLLLVILVLIAIEGIVAALERILLNGLTEEQKVSYLEKKNKVPEYKLINWVKKTYKKLLGSKPIEEEAEIILDHDYDGIKELDNNLPPWWIYSFYISIIFAVVYLLNYHVFGGQTQIEAMEVEYVEAKAAYEEYLKTAKDLVDYKSVVLLTEASDLRAGQEIYTANCVACHKADGGGGIGPNLTDKHWILGGGINNVFKTVSKGGRSGKGMEAWSKKGLKPSQIAQVSSYILSFQGTTPAEPKAAEGEIWVAPTAVDENIKATDSIKVEVKE</sequence>
<dbReference type="PANTHER" id="PTHR33751:SF1">
    <property type="entry name" value="CBB3-TYPE CYTOCHROME C OXIDASE SUBUNIT FIXP"/>
    <property type="match status" value="1"/>
</dbReference>
<evidence type="ECO:0000256" key="4">
    <source>
        <dbReference type="PROSITE-ProRule" id="PRU00433"/>
    </source>
</evidence>
<keyword evidence="5" id="KW-1133">Transmembrane helix</keyword>
<keyword evidence="5" id="KW-0472">Membrane</keyword>
<reference evidence="7 8" key="1">
    <citation type="submission" date="2020-07" db="EMBL/GenBank/DDBJ databases">
        <title>Description of Kordia aestuariivivens sp. nov., isolated from a tidal flat.</title>
        <authorList>
            <person name="Park S."/>
            <person name="Yoon J.-H."/>
        </authorList>
    </citation>
    <scope>NUCLEOTIDE SEQUENCE [LARGE SCALE GENOMIC DNA]</scope>
    <source>
        <strain evidence="7 8">YSTF-M3</strain>
    </source>
</reference>
<evidence type="ECO:0000313" key="8">
    <source>
        <dbReference type="Proteomes" id="UP000619238"/>
    </source>
</evidence>
<name>A0ABR7QFE9_9FLAO</name>
<keyword evidence="1 4" id="KW-0349">Heme</keyword>
<evidence type="ECO:0000256" key="2">
    <source>
        <dbReference type="ARBA" id="ARBA00022723"/>
    </source>
</evidence>
<feature type="transmembrane region" description="Helical" evidence="5">
    <location>
        <begin position="7"/>
        <end position="26"/>
    </location>
</feature>
<dbReference type="InterPro" id="IPR036909">
    <property type="entry name" value="Cyt_c-like_dom_sf"/>
</dbReference>